<evidence type="ECO:0000256" key="1">
    <source>
        <dbReference type="PROSITE-ProRule" id="PRU00169"/>
    </source>
</evidence>
<gene>
    <name evidence="3" type="ORF">FB474_3645</name>
</gene>
<feature type="domain" description="Response regulatory" evidence="2">
    <location>
        <begin position="5"/>
        <end position="120"/>
    </location>
</feature>
<evidence type="ECO:0000313" key="3">
    <source>
        <dbReference type="EMBL" id="TQL56882.1"/>
    </source>
</evidence>
<dbReference type="CDD" id="cd17535">
    <property type="entry name" value="REC_NarL-like"/>
    <property type="match status" value="1"/>
</dbReference>
<keyword evidence="4" id="KW-1185">Reference proteome</keyword>
<dbReference type="Pfam" id="PF00072">
    <property type="entry name" value="Response_reg"/>
    <property type="match status" value="1"/>
</dbReference>
<dbReference type="AlphaFoldDB" id="A0A542Z9A5"/>
<dbReference type="Proteomes" id="UP000319514">
    <property type="component" value="Unassembled WGS sequence"/>
</dbReference>
<dbReference type="SUPFAM" id="SSF52172">
    <property type="entry name" value="CheY-like"/>
    <property type="match status" value="1"/>
</dbReference>
<dbReference type="PROSITE" id="PS50110">
    <property type="entry name" value="RESPONSE_REGULATORY"/>
    <property type="match status" value="1"/>
</dbReference>
<dbReference type="RefSeq" id="WP_185746255.1">
    <property type="nucleotide sequence ID" value="NZ_BAAAKX010000015.1"/>
</dbReference>
<dbReference type="PANTHER" id="PTHR45566:SF2">
    <property type="entry name" value="NARL SUBFAMILY"/>
    <property type="match status" value="1"/>
</dbReference>
<dbReference type="InterPro" id="IPR001789">
    <property type="entry name" value="Sig_transdc_resp-reg_receiver"/>
</dbReference>
<evidence type="ECO:0000313" key="4">
    <source>
        <dbReference type="Proteomes" id="UP000319514"/>
    </source>
</evidence>
<dbReference type="InterPro" id="IPR051015">
    <property type="entry name" value="EvgA-like"/>
</dbReference>
<dbReference type="PANTHER" id="PTHR45566">
    <property type="entry name" value="HTH-TYPE TRANSCRIPTIONAL REGULATOR YHJB-RELATED"/>
    <property type="match status" value="1"/>
</dbReference>
<dbReference type="EMBL" id="VFOQ01000002">
    <property type="protein sequence ID" value="TQL56882.1"/>
    <property type="molecule type" value="Genomic_DNA"/>
</dbReference>
<proteinExistence type="predicted"/>
<dbReference type="Gene3D" id="3.40.50.2300">
    <property type="match status" value="1"/>
</dbReference>
<feature type="modified residue" description="4-aspartylphosphate" evidence="1">
    <location>
        <position position="56"/>
    </location>
</feature>
<accession>A0A542Z9A5</accession>
<comment type="caution">
    <text evidence="3">The sequence shown here is derived from an EMBL/GenBank/DDBJ whole genome shotgun (WGS) entry which is preliminary data.</text>
</comment>
<dbReference type="InterPro" id="IPR011006">
    <property type="entry name" value="CheY-like_superfamily"/>
</dbReference>
<protein>
    <submittedName>
        <fullName evidence="3">Response regulator receiver domain-containing protein</fullName>
    </submittedName>
</protein>
<dbReference type="InterPro" id="IPR058245">
    <property type="entry name" value="NreC/VraR/RcsB-like_REC"/>
</dbReference>
<name>A0A542Z9A5_9MICO</name>
<evidence type="ECO:0000259" key="2">
    <source>
        <dbReference type="PROSITE" id="PS50110"/>
    </source>
</evidence>
<dbReference type="SMART" id="SM00448">
    <property type="entry name" value="REC"/>
    <property type="match status" value="1"/>
</dbReference>
<organism evidence="3 4">
    <name type="scientific">Oryzihumus leptocrescens</name>
    <dbReference type="NCBI Taxonomy" id="297536"/>
    <lineage>
        <taxon>Bacteria</taxon>
        <taxon>Bacillati</taxon>
        <taxon>Actinomycetota</taxon>
        <taxon>Actinomycetes</taxon>
        <taxon>Micrococcales</taxon>
        <taxon>Intrasporangiaceae</taxon>
        <taxon>Oryzihumus</taxon>
    </lineage>
</organism>
<dbReference type="GO" id="GO:0000160">
    <property type="term" value="P:phosphorelay signal transduction system"/>
    <property type="evidence" value="ECO:0007669"/>
    <property type="project" value="InterPro"/>
</dbReference>
<sequence length="155" mass="15327">MTTIRVLIADDHPEMLSALVTAVEADARFVVAATATSGEQAARLAAELPLDLALIDVRMPGGGPAAATAIASLPGAPVVVAISAETGVSTVAAMVEAGAVGYLAKGRIGEALPELLARCVHGEVVLATPTGAGALRAVLGARRAEAVDAVTRAAV</sequence>
<keyword evidence="1" id="KW-0597">Phosphoprotein</keyword>
<reference evidence="3 4" key="1">
    <citation type="submission" date="2019-06" db="EMBL/GenBank/DDBJ databases">
        <title>Sequencing the genomes of 1000 actinobacteria strains.</title>
        <authorList>
            <person name="Klenk H.-P."/>
        </authorList>
    </citation>
    <scope>NUCLEOTIDE SEQUENCE [LARGE SCALE GENOMIC DNA]</scope>
    <source>
        <strain evidence="3 4">DSM 18082</strain>
    </source>
</reference>